<dbReference type="AlphaFoldDB" id="H6BRS7"/>
<dbReference type="Pfam" id="PF03690">
    <property type="entry name" value="MYG1_exonuc"/>
    <property type="match status" value="1"/>
</dbReference>
<protein>
    <submittedName>
        <fullName evidence="2">Urease accessory protein</fullName>
    </submittedName>
</protein>
<dbReference type="EMBL" id="JH226131">
    <property type="protein sequence ID" value="EHY54029.1"/>
    <property type="molecule type" value="Genomic_DNA"/>
</dbReference>
<dbReference type="InterPro" id="IPR003226">
    <property type="entry name" value="MYG1_exonuclease"/>
</dbReference>
<dbReference type="VEuPathDB" id="FungiDB:HMPREF1120_02206"/>
<organism evidence="2 3">
    <name type="scientific">Exophiala dermatitidis (strain ATCC 34100 / CBS 525.76 / NIH/UT8656)</name>
    <name type="common">Black yeast</name>
    <name type="synonym">Wangiella dermatitidis</name>
    <dbReference type="NCBI Taxonomy" id="858893"/>
    <lineage>
        <taxon>Eukaryota</taxon>
        <taxon>Fungi</taxon>
        <taxon>Dikarya</taxon>
        <taxon>Ascomycota</taxon>
        <taxon>Pezizomycotina</taxon>
        <taxon>Eurotiomycetes</taxon>
        <taxon>Chaetothyriomycetidae</taxon>
        <taxon>Chaetothyriales</taxon>
        <taxon>Herpotrichiellaceae</taxon>
        <taxon>Exophiala</taxon>
    </lineage>
</organism>
<evidence type="ECO:0000256" key="1">
    <source>
        <dbReference type="ARBA" id="ARBA00010105"/>
    </source>
</evidence>
<gene>
    <name evidence="2" type="ORF">HMPREF1120_02206</name>
</gene>
<accession>H6BRS7</accession>
<dbReference type="InParanoid" id="H6BRS7"/>
<dbReference type="PANTHER" id="PTHR11215">
    <property type="entry name" value="METAL DEPENDENT HYDROLASE - RELATED"/>
    <property type="match status" value="1"/>
</dbReference>
<sequence>MFRNLLKFKMAAETAVKRVKTAPRLIGTHNGHFHADEALAVYMLRLLPEYASASLIRTRDPGLLDTCHTVVDVGGEYDVSLNRYDHHQRTFDTAFPDHKTKLSSAGLVYMHFGEAIIAQHTGLPIDHPDVDLLYRKLYDDFVEAIDANDNGISKYDDALLEKAGIEKRFKDGGITLPSLVNDMNHEDPLALGTPSRNTEEEPQAEEDYRFSQASALMGKAFLRKLHGAATAWLPARAIVKEAFAARESAHPSGQLLVLPRAGIPWKEHLYNIEEEAGLPAEKKILYVIYPEKEEPGSKWRIQAVSKDLSSFENRKSLPESWRGVRDAELDALLGDNVEDGAVFVHASGFIGGHKTEAGVRSMAALALAS</sequence>
<dbReference type="FunCoup" id="H6BRS7">
    <property type="interactions" value="1170"/>
</dbReference>
<dbReference type="GeneID" id="20306845"/>
<evidence type="ECO:0000313" key="2">
    <source>
        <dbReference type="EMBL" id="EHY54029.1"/>
    </source>
</evidence>
<dbReference type="Proteomes" id="UP000007304">
    <property type="component" value="Unassembled WGS sequence"/>
</dbReference>
<dbReference type="OrthoDB" id="10265310at2759"/>
<dbReference type="eggNOG" id="KOG2948">
    <property type="taxonomic scope" value="Eukaryota"/>
</dbReference>
<comment type="similarity">
    <text evidence="1">Belongs to the MYG1 family.</text>
</comment>
<dbReference type="STRING" id="858893.H6BRS7"/>
<reference evidence="2" key="1">
    <citation type="submission" date="2011-07" db="EMBL/GenBank/DDBJ databases">
        <title>The Genome Sequence of Exophiala (Wangiella) dermatitidis NIH/UT8656.</title>
        <authorList>
            <consortium name="The Broad Institute Genome Sequencing Platform"/>
            <person name="Cuomo C."/>
            <person name="Wang Z."/>
            <person name="Hunicke-Smith S."/>
            <person name="Szanislo P.J."/>
            <person name="Earl A."/>
            <person name="Young S.K."/>
            <person name="Zeng Q."/>
            <person name="Gargeya S."/>
            <person name="Fitzgerald M."/>
            <person name="Haas B."/>
            <person name="Abouelleil A."/>
            <person name="Alvarado L."/>
            <person name="Arachchi H.M."/>
            <person name="Berlin A."/>
            <person name="Brown A."/>
            <person name="Chapman S.B."/>
            <person name="Chen Z."/>
            <person name="Dunbar C."/>
            <person name="Freedman E."/>
            <person name="Gearin G."/>
            <person name="Gellesch M."/>
            <person name="Goldberg J."/>
            <person name="Griggs A."/>
            <person name="Gujja S."/>
            <person name="Heiman D."/>
            <person name="Howarth C."/>
            <person name="Larson L."/>
            <person name="Lui A."/>
            <person name="MacDonald P.J.P."/>
            <person name="Montmayeur A."/>
            <person name="Murphy C."/>
            <person name="Neiman D."/>
            <person name="Pearson M."/>
            <person name="Priest M."/>
            <person name="Roberts A."/>
            <person name="Saif S."/>
            <person name="Shea T."/>
            <person name="Shenoy N."/>
            <person name="Sisk P."/>
            <person name="Stolte C."/>
            <person name="Sykes S."/>
            <person name="Wortman J."/>
            <person name="Nusbaum C."/>
            <person name="Birren B."/>
        </authorList>
    </citation>
    <scope>NUCLEOTIDE SEQUENCE</scope>
    <source>
        <strain evidence="2">NIH/UT8656</strain>
    </source>
</reference>
<keyword evidence="3" id="KW-1185">Reference proteome</keyword>
<dbReference type="OMA" id="FHCDEVV"/>
<dbReference type="PANTHER" id="PTHR11215:SF1">
    <property type="entry name" value="MYG1 EXONUCLEASE"/>
    <property type="match status" value="1"/>
</dbReference>
<dbReference type="GO" id="GO:0005634">
    <property type="term" value="C:nucleus"/>
    <property type="evidence" value="ECO:0007669"/>
    <property type="project" value="TreeGrafter"/>
</dbReference>
<proteinExistence type="inferred from homology"/>
<dbReference type="HOGENOM" id="CLU_051576_0_0_1"/>
<name>H6BRS7_EXODN</name>
<dbReference type="GO" id="GO:0005737">
    <property type="term" value="C:cytoplasm"/>
    <property type="evidence" value="ECO:0007669"/>
    <property type="project" value="TreeGrafter"/>
</dbReference>
<dbReference type="RefSeq" id="XP_009154490.1">
    <property type="nucleotide sequence ID" value="XM_009156242.1"/>
</dbReference>
<evidence type="ECO:0000313" key="3">
    <source>
        <dbReference type="Proteomes" id="UP000007304"/>
    </source>
</evidence>